<keyword evidence="4" id="KW-1185">Reference proteome</keyword>
<dbReference type="RefSeq" id="WP_343844252.1">
    <property type="nucleotide sequence ID" value="NZ_BAAAEI010000007.1"/>
</dbReference>
<organism evidence="3 4">
    <name type="scientific">Bowmanella denitrificans</name>
    <dbReference type="NCBI Taxonomy" id="366582"/>
    <lineage>
        <taxon>Bacteria</taxon>
        <taxon>Pseudomonadati</taxon>
        <taxon>Pseudomonadota</taxon>
        <taxon>Gammaproteobacteria</taxon>
        <taxon>Alteromonadales</taxon>
        <taxon>Alteromonadaceae</taxon>
        <taxon>Bowmanella</taxon>
    </lineage>
</organism>
<keyword evidence="1" id="KW-0732">Signal</keyword>
<dbReference type="PANTHER" id="PTHR43377:SF1">
    <property type="entry name" value="BILIVERDIN REDUCTASE A"/>
    <property type="match status" value="1"/>
</dbReference>
<gene>
    <name evidence="3" type="ORF">GCM10009092_17550</name>
</gene>
<dbReference type="Gene3D" id="3.30.360.10">
    <property type="entry name" value="Dihydrodipicolinate Reductase, domain 2"/>
    <property type="match status" value="1"/>
</dbReference>
<proteinExistence type="predicted"/>
<dbReference type="Proteomes" id="UP001501757">
    <property type="component" value="Unassembled WGS sequence"/>
</dbReference>
<comment type="caution">
    <text evidence="3">The sequence shown here is derived from an EMBL/GenBank/DDBJ whole genome shotgun (WGS) entry which is preliminary data.</text>
</comment>
<protein>
    <recommendedName>
        <fullName evidence="2">Gfo/Idh/MocA-like oxidoreductase N-terminal domain-containing protein</fullName>
    </recommendedName>
</protein>
<dbReference type="SUPFAM" id="SSF55347">
    <property type="entry name" value="Glyceraldehyde-3-phosphate dehydrogenase-like, C-terminal domain"/>
    <property type="match status" value="1"/>
</dbReference>
<reference evidence="3 4" key="1">
    <citation type="journal article" date="2019" name="Int. J. Syst. Evol. Microbiol.">
        <title>The Global Catalogue of Microorganisms (GCM) 10K type strain sequencing project: providing services to taxonomists for standard genome sequencing and annotation.</title>
        <authorList>
            <consortium name="The Broad Institute Genomics Platform"/>
            <consortium name="The Broad Institute Genome Sequencing Center for Infectious Disease"/>
            <person name="Wu L."/>
            <person name="Ma J."/>
        </authorList>
    </citation>
    <scope>NUCLEOTIDE SEQUENCE [LARGE SCALE GENOMIC DNA]</scope>
    <source>
        <strain evidence="3 4">JCM 13378</strain>
    </source>
</reference>
<name>A0ABN0X2R4_9ALTE</name>
<dbReference type="InterPro" id="IPR036291">
    <property type="entry name" value="NAD(P)-bd_dom_sf"/>
</dbReference>
<evidence type="ECO:0000256" key="1">
    <source>
        <dbReference type="ARBA" id="ARBA00022729"/>
    </source>
</evidence>
<evidence type="ECO:0000313" key="3">
    <source>
        <dbReference type="EMBL" id="GAA0353662.1"/>
    </source>
</evidence>
<evidence type="ECO:0000259" key="2">
    <source>
        <dbReference type="Pfam" id="PF01408"/>
    </source>
</evidence>
<sequence>MDYTQRSILFRIRKVLKYVKLYGLRRTYNKVRSAYHMKRTFEKLPTITSHSEKSHVGIIGCGNFSYSTITYYLRKNYGQVIRGAMDINTDRAASLCLDSKAAYYTTEADRILEDEKIDLIYIASNHASHAEYAIKALQRNKSVHIEKPPVVSDDQLARLIDAMSSSSGKVGLGYNRPQSPLGRKLKAALDKESGPMMINWFIAAHELEDDHWYFAPEEGGRVLGNLCHWIDYTLSLVPVGQQFPVKVTPATSNKYKSDFVVSYEFADGSLAVLTMSSKGHTFEGVSERLSVHRGNVLISMMDFDKLVIKELHQSKVISPLHRDHGHEGAITRSYMGAKEGTGYSVKQLWNSANLMLRTKEAVETGNVVIANEFSD</sequence>
<dbReference type="Pfam" id="PF01408">
    <property type="entry name" value="GFO_IDH_MocA"/>
    <property type="match status" value="1"/>
</dbReference>
<dbReference type="EMBL" id="BAAAEI010000007">
    <property type="protein sequence ID" value="GAA0353662.1"/>
    <property type="molecule type" value="Genomic_DNA"/>
</dbReference>
<evidence type="ECO:0000313" key="4">
    <source>
        <dbReference type="Proteomes" id="UP001501757"/>
    </source>
</evidence>
<feature type="domain" description="Gfo/Idh/MocA-like oxidoreductase N-terminal" evidence="2">
    <location>
        <begin position="55"/>
        <end position="173"/>
    </location>
</feature>
<dbReference type="PANTHER" id="PTHR43377">
    <property type="entry name" value="BILIVERDIN REDUCTASE A"/>
    <property type="match status" value="1"/>
</dbReference>
<dbReference type="Gene3D" id="3.40.50.720">
    <property type="entry name" value="NAD(P)-binding Rossmann-like Domain"/>
    <property type="match status" value="1"/>
</dbReference>
<dbReference type="InterPro" id="IPR051450">
    <property type="entry name" value="Gfo/Idh/MocA_Oxidoreductases"/>
</dbReference>
<accession>A0ABN0X2R4</accession>
<dbReference type="SUPFAM" id="SSF51735">
    <property type="entry name" value="NAD(P)-binding Rossmann-fold domains"/>
    <property type="match status" value="1"/>
</dbReference>
<dbReference type="InterPro" id="IPR000683">
    <property type="entry name" value="Gfo/Idh/MocA-like_OxRdtase_N"/>
</dbReference>